<protein>
    <recommendedName>
        <fullName evidence="2">Xylose isomerase-like TIM barrel domain-containing protein</fullName>
    </recommendedName>
</protein>
<organism evidence="1">
    <name type="scientific">marine metagenome</name>
    <dbReference type="NCBI Taxonomy" id="408172"/>
    <lineage>
        <taxon>unclassified sequences</taxon>
        <taxon>metagenomes</taxon>
        <taxon>ecological metagenomes</taxon>
    </lineage>
</organism>
<dbReference type="AlphaFoldDB" id="A0A382SDB9"/>
<evidence type="ECO:0008006" key="2">
    <source>
        <dbReference type="Google" id="ProtNLM"/>
    </source>
</evidence>
<dbReference type="EMBL" id="UINC01128238">
    <property type="protein sequence ID" value="SVD07859.1"/>
    <property type="molecule type" value="Genomic_DNA"/>
</dbReference>
<feature type="non-terminal residue" evidence="1">
    <location>
        <position position="115"/>
    </location>
</feature>
<evidence type="ECO:0000313" key="1">
    <source>
        <dbReference type="EMBL" id="SVD07859.1"/>
    </source>
</evidence>
<dbReference type="InterPro" id="IPR036237">
    <property type="entry name" value="Xyl_isomerase-like_sf"/>
</dbReference>
<proteinExistence type="predicted"/>
<dbReference type="SUPFAM" id="SSF51658">
    <property type="entry name" value="Xylose isomerase-like"/>
    <property type="match status" value="1"/>
</dbReference>
<gene>
    <name evidence="1" type="ORF">METZ01_LOCUS360713</name>
</gene>
<name>A0A382SDB9_9ZZZZ</name>
<accession>A0A382SDB9</accession>
<reference evidence="1" key="1">
    <citation type="submission" date="2018-05" db="EMBL/GenBank/DDBJ databases">
        <authorList>
            <person name="Lanie J.A."/>
            <person name="Ng W.-L."/>
            <person name="Kazmierczak K.M."/>
            <person name="Andrzejewski T.M."/>
            <person name="Davidsen T.M."/>
            <person name="Wayne K.J."/>
            <person name="Tettelin H."/>
            <person name="Glass J.I."/>
            <person name="Rusch D."/>
            <person name="Podicherti R."/>
            <person name="Tsui H.-C.T."/>
            <person name="Winkler M.E."/>
        </authorList>
    </citation>
    <scope>NUCLEOTIDE SEQUENCE</scope>
</reference>
<dbReference type="Gene3D" id="3.20.20.150">
    <property type="entry name" value="Divalent-metal-dependent TIM barrel enzymes"/>
    <property type="match status" value="1"/>
</dbReference>
<sequence length="115" mass="12168">MEHTIGCTTRPYASISFAEACEHIAEAGYSDVAVFGNTGSVAISSNSSRQDIGNVRRVAERVGLVPSLLIGGTQLNLGLEAAVEDYRRLIGNTASLGASWLLDCGTSNTAHYDDY</sequence>